<evidence type="ECO:0000259" key="1">
    <source>
        <dbReference type="Pfam" id="PF00149"/>
    </source>
</evidence>
<feature type="non-terminal residue" evidence="2">
    <location>
        <position position="1"/>
    </location>
</feature>
<dbReference type="Gene3D" id="3.60.21.10">
    <property type="match status" value="1"/>
</dbReference>
<protein>
    <recommendedName>
        <fullName evidence="1">Calcineurin-like phosphoesterase domain-containing protein</fullName>
    </recommendedName>
</protein>
<dbReference type="GO" id="GO:0016787">
    <property type="term" value="F:hydrolase activity"/>
    <property type="evidence" value="ECO:0007669"/>
    <property type="project" value="InterPro"/>
</dbReference>
<reference evidence="2 3" key="1">
    <citation type="submission" date="2017-09" db="EMBL/GenBank/DDBJ databases">
        <title>Depth-based differentiation of microbial function through sediment-hosted aquifers and enrichment of novel symbionts in the deep terrestrial subsurface.</title>
        <authorList>
            <person name="Probst A.J."/>
            <person name="Ladd B."/>
            <person name="Jarett J.K."/>
            <person name="Geller-Mcgrath D.E."/>
            <person name="Sieber C.M."/>
            <person name="Emerson J.B."/>
            <person name="Anantharaman K."/>
            <person name="Thomas B.C."/>
            <person name="Malmstrom R."/>
            <person name="Stieglmeier M."/>
            <person name="Klingl A."/>
            <person name="Woyke T."/>
            <person name="Ryan C.M."/>
            <person name="Banfield J.F."/>
        </authorList>
    </citation>
    <scope>NUCLEOTIDE SEQUENCE [LARGE SCALE GENOMIC DNA]</scope>
    <source>
        <strain evidence="2">CG23_combo_of_CG06-09_8_20_14_all_49_15</strain>
    </source>
</reference>
<comment type="caution">
    <text evidence="2">The sequence shown here is derived from an EMBL/GenBank/DDBJ whole genome shotgun (WGS) entry which is preliminary data.</text>
</comment>
<sequence length="810" mass="90388">DLDPYLEITYEIPDEPEENNFTFVHLTDPHIGANWAPGHKWHEELSYPRLADALYAVSNLAGKPDFALIGGDLVEYSDSRWWRDYAAMLEGWSAQTGINAYFVPGNHDRYQDATGNVKCGLLGLGEEHCDDNLAGYHNYLSQPGLNEENYLLPGDSLNYSFTHKDVRFIGLDTGADYIPDYEYGDGHDQGPEGAGLSDEIISALNGLDPVEPKIILTHHPLMTGFTDACTAAVCPYSSLSDASFVQNYSEFLDFVNLSNVRLVLSGHTHDNRVFDQENTEYLYLPEDVNPLFIQTPSATKDGRSPRAFREISVQNGSIQAFAPVATPEYPKKIVRLSAVGPTLRYYDPVNNITYVTPADQSGLSVPFFGAPATNRLIIFDADGEKSESEVAGAGGDAEYDWEISSEGGNIPPGSDQRAWGFYLNNSPLSFISLHINSADRRARVFGKNINISGFDTHRFTIDWSELISNQGKAGILLSFDQGGNGIFESSAELIKLPGRMTAILHSPAGLHLVDAAGRMTGSVQGETKEEIPLALYLPVEGQATVYFQGNKPDKELRIEVIGQPDPFKLAAETYALDIHFDYEDEEIALFQAAGIPIKASTTHQYRVDWDKLQSGQAGVMVDIDREGDGIFEQTMAAGKIFNADTYRANLPQELKKEAMVLVSSINFSYPVFQQKAQKAKEYISLSLDDKYWQDEIHLNKPEGYKVFFYESLAAKNILAILSLAKYNKKYSLPAESKNSLEKALKNLVTADRIIFQVAWTEMEQKSRIFSHGQFFRPVNNFLTKFYQEYNLSGQEVDKLIKNFGKLWKTF</sequence>
<feature type="domain" description="Calcineurin-like phosphoesterase" evidence="1">
    <location>
        <begin position="22"/>
        <end position="270"/>
    </location>
</feature>
<dbReference type="EMBL" id="PCSD01000052">
    <property type="protein sequence ID" value="PIP33797.1"/>
    <property type="molecule type" value="Genomic_DNA"/>
</dbReference>
<dbReference type="PANTHER" id="PTHR43143:SF1">
    <property type="entry name" value="SERINE_THREONINE-PROTEIN PHOSPHATASE CPPED1"/>
    <property type="match status" value="1"/>
</dbReference>
<dbReference type="SUPFAM" id="SSF56300">
    <property type="entry name" value="Metallo-dependent phosphatases"/>
    <property type="match status" value="1"/>
</dbReference>
<dbReference type="Proteomes" id="UP000230729">
    <property type="component" value="Unassembled WGS sequence"/>
</dbReference>
<dbReference type="PANTHER" id="PTHR43143">
    <property type="entry name" value="METALLOPHOSPHOESTERASE, CALCINEURIN SUPERFAMILY"/>
    <property type="match status" value="1"/>
</dbReference>
<dbReference type="Pfam" id="PF00149">
    <property type="entry name" value="Metallophos"/>
    <property type="match status" value="1"/>
</dbReference>
<name>A0A2G9ZKU9_9BACT</name>
<dbReference type="InterPro" id="IPR029052">
    <property type="entry name" value="Metallo-depent_PP-like"/>
</dbReference>
<proteinExistence type="predicted"/>
<evidence type="ECO:0000313" key="3">
    <source>
        <dbReference type="Proteomes" id="UP000230729"/>
    </source>
</evidence>
<gene>
    <name evidence="2" type="ORF">COX22_02495</name>
</gene>
<evidence type="ECO:0000313" key="2">
    <source>
        <dbReference type="EMBL" id="PIP33797.1"/>
    </source>
</evidence>
<accession>A0A2G9ZKU9</accession>
<organism evidence="2 3">
    <name type="scientific">Candidatus Falkowbacteria bacterium CG23_combo_of_CG06-09_8_20_14_all_49_15</name>
    <dbReference type="NCBI Taxonomy" id="1974572"/>
    <lineage>
        <taxon>Bacteria</taxon>
        <taxon>Candidatus Falkowiibacteriota</taxon>
    </lineage>
</organism>
<dbReference type="AlphaFoldDB" id="A0A2G9ZKU9"/>
<dbReference type="InterPro" id="IPR051918">
    <property type="entry name" value="STPP_CPPED1"/>
</dbReference>
<dbReference type="InterPro" id="IPR004843">
    <property type="entry name" value="Calcineurin-like_PHP"/>
</dbReference>